<dbReference type="RefSeq" id="WP_255227495.1">
    <property type="nucleotide sequence ID" value="NZ_JAJEKE010000008.1"/>
</dbReference>
<evidence type="ECO:0000259" key="1">
    <source>
        <dbReference type="PROSITE" id="PS51186"/>
    </source>
</evidence>
<dbReference type="Pfam" id="PF00583">
    <property type="entry name" value="Acetyltransf_1"/>
    <property type="match status" value="1"/>
</dbReference>
<dbReference type="PANTHER" id="PTHR43617:SF22">
    <property type="entry name" value="L-AMINO ACID N-ACETYLTRANSFERASE AAAT"/>
    <property type="match status" value="1"/>
</dbReference>
<dbReference type="InterPro" id="IPR000182">
    <property type="entry name" value="GNAT_dom"/>
</dbReference>
<protein>
    <submittedName>
        <fullName evidence="2">GNAT family N-acetyltransferase</fullName>
    </submittedName>
</protein>
<proteinExistence type="predicted"/>
<feature type="domain" description="N-acetyltransferase" evidence="1">
    <location>
        <begin position="5"/>
        <end position="163"/>
    </location>
</feature>
<keyword evidence="3" id="KW-1185">Reference proteome</keyword>
<dbReference type="PANTHER" id="PTHR43617">
    <property type="entry name" value="L-AMINO ACID N-ACETYLTRANSFERASE"/>
    <property type="match status" value="1"/>
</dbReference>
<dbReference type="Gene3D" id="3.40.630.30">
    <property type="match status" value="1"/>
</dbReference>
<accession>A0ABT1NFD4</accession>
<dbReference type="SUPFAM" id="SSF55729">
    <property type="entry name" value="Acyl-CoA N-acyltransferases (Nat)"/>
    <property type="match status" value="1"/>
</dbReference>
<dbReference type="InterPro" id="IPR016181">
    <property type="entry name" value="Acyl_CoA_acyltransferase"/>
</dbReference>
<dbReference type="Proteomes" id="UP001651880">
    <property type="component" value="Unassembled WGS sequence"/>
</dbReference>
<organism evidence="2 3">
    <name type="scientific">Lutispora saccharofermentans</name>
    <dbReference type="NCBI Taxonomy" id="3024236"/>
    <lineage>
        <taxon>Bacteria</taxon>
        <taxon>Bacillati</taxon>
        <taxon>Bacillota</taxon>
        <taxon>Clostridia</taxon>
        <taxon>Lutisporales</taxon>
        <taxon>Lutisporaceae</taxon>
        <taxon>Lutispora</taxon>
    </lineage>
</organism>
<evidence type="ECO:0000313" key="2">
    <source>
        <dbReference type="EMBL" id="MCQ1529977.1"/>
    </source>
</evidence>
<name>A0ABT1NFD4_9FIRM</name>
<comment type="caution">
    <text evidence="2">The sequence shown here is derived from an EMBL/GenBank/DDBJ whole genome shotgun (WGS) entry which is preliminary data.</text>
</comment>
<gene>
    <name evidence="2" type="ORF">LJD61_10525</name>
</gene>
<reference evidence="2 3" key="1">
    <citation type="submission" date="2021-10" db="EMBL/GenBank/DDBJ databases">
        <title>Lutispora strain m25 sp. nov., a thermophilic, non-spore-forming bacterium isolated from a lab-scale methanogenic bioreactor digesting anaerobic sludge.</title>
        <authorList>
            <person name="El Houari A."/>
            <person name="Mcdonald J."/>
        </authorList>
    </citation>
    <scope>NUCLEOTIDE SEQUENCE [LARGE SCALE GENOMIC DNA]</scope>
    <source>
        <strain evidence="3">m25</strain>
    </source>
</reference>
<dbReference type="EMBL" id="JAJEKE010000008">
    <property type="protein sequence ID" value="MCQ1529977.1"/>
    <property type="molecule type" value="Genomic_DNA"/>
</dbReference>
<dbReference type="PROSITE" id="PS51186">
    <property type="entry name" value="GNAT"/>
    <property type="match status" value="1"/>
</dbReference>
<dbReference type="InterPro" id="IPR050276">
    <property type="entry name" value="MshD_Acetyltransferase"/>
</dbReference>
<dbReference type="CDD" id="cd04301">
    <property type="entry name" value="NAT_SF"/>
    <property type="match status" value="1"/>
</dbReference>
<evidence type="ECO:0000313" key="3">
    <source>
        <dbReference type="Proteomes" id="UP001651880"/>
    </source>
</evidence>
<sequence>MSGNITVRKCDSKDESAFVKLNLDFMREAMAENPYWTSLKAPTEQEFNDIFKEALSMPEHILIFVAETDGKVVGYANTWTAYSIWSRGKALTIDDLYIALPYRRRGIGEKMVECLIEFAEKNGYRRVQLHAELNNDKAHSLYRKLGFDGEGMMFFMKTIEIQE</sequence>